<dbReference type="GO" id="GO:0042450">
    <property type="term" value="P:L-arginine biosynthetic process via ornithine"/>
    <property type="evidence" value="ECO:0007669"/>
    <property type="project" value="UniProtKB-UniRule"/>
</dbReference>
<dbReference type="Gene3D" id="3.40.1160.10">
    <property type="entry name" value="Acetylglutamate kinase-like"/>
    <property type="match status" value="1"/>
</dbReference>
<dbReference type="InterPro" id="IPR001057">
    <property type="entry name" value="Glu/AcGlu_kinase"/>
</dbReference>
<keyword evidence="4 8" id="KW-0808">Transferase</keyword>
<dbReference type="NCBIfam" id="TIGR00761">
    <property type="entry name" value="argB"/>
    <property type="match status" value="1"/>
</dbReference>
<keyword evidence="9" id="KW-1133">Transmembrane helix</keyword>
<evidence type="ECO:0000256" key="1">
    <source>
        <dbReference type="ARBA" id="ARBA00004828"/>
    </source>
</evidence>
<keyword evidence="2 8" id="KW-0055">Arginine biosynthesis</keyword>
<sequence length="281" mass="30359">MTNNFSSCYQISSFVTNARDNIFVIKYGGSVMKNEILKFQIMQDIAFLHSIGIKIILVHGGGFFINYWLNRLNISSYFDKGIRITDLQTMSVTEMVLSGQVNKDLVALLNQLKISAVGLSGKDGSLIMASPISDSVHNLTGQVRAINANVLNVLISNNYIPIVSSVALGLDGRAYNINADTAAGAIAKAVGASKLILLTDTPGIMLNLNDSSTLIKNLNTAQIQDLKKNKIIHGGMIPKVDCCIDAVNHDVSSAHIIDGRINHALLLETLTYNRLGSTIKA</sequence>
<dbReference type="HAMAP" id="MF_00082">
    <property type="entry name" value="ArgB"/>
    <property type="match status" value="1"/>
</dbReference>
<protein>
    <recommendedName>
        <fullName evidence="8">Acetylglutamate kinase</fullName>
        <ecNumber evidence="8">2.7.2.8</ecNumber>
    </recommendedName>
    <alternativeName>
        <fullName evidence="8">N-acetyl-L-glutamate 5-phosphotransferase</fullName>
    </alternativeName>
    <alternativeName>
        <fullName evidence="8">NAG kinase</fullName>
        <shortName evidence="8">NAGK</shortName>
    </alternativeName>
</protein>
<keyword evidence="9" id="KW-0812">Transmembrane</keyword>
<feature type="domain" description="Aspartate/glutamate/uridylate kinase" evidence="10">
    <location>
        <begin position="22"/>
        <end position="258"/>
    </location>
</feature>
<dbReference type="PIRSF" id="PIRSF000728">
    <property type="entry name" value="NAGK"/>
    <property type="match status" value="1"/>
</dbReference>
<evidence type="ECO:0000259" key="10">
    <source>
        <dbReference type="Pfam" id="PF00696"/>
    </source>
</evidence>
<dbReference type="InterPro" id="IPR037528">
    <property type="entry name" value="ArgB"/>
</dbReference>
<keyword evidence="11" id="KW-0934">Plastid</keyword>
<keyword evidence="6 8" id="KW-0418">Kinase</keyword>
<feature type="site" description="Transition state stabilizer" evidence="8">
    <location>
        <position position="26"/>
    </location>
</feature>
<feature type="transmembrane region" description="Helical" evidence="9">
    <location>
        <begin position="46"/>
        <end position="69"/>
    </location>
</feature>
<feature type="binding site" evidence="8">
    <location>
        <position position="83"/>
    </location>
    <ligand>
        <name>substrate</name>
    </ligand>
</feature>
<dbReference type="GO" id="GO:0009507">
    <property type="term" value="C:chloroplast"/>
    <property type="evidence" value="ECO:0007669"/>
    <property type="project" value="UniProtKB-SubCell"/>
</dbReference>
<dbReference type="InterPro" id="IPR041727">
    <property type="entry name" value="NAGK-C"/>
</dbReference>
<proteinExistence type="inferred from homology"/>
<evidence type="ECO:0000256" key="5">
    <source>
        <dbReference type="ARBA" id="ARBA00022741"/>
    </source>
</evidence>
<dbReference type="Pfam" id="PF00696">
    <property type="entry name" value="AA_kinase"/>
    <property type="match status" value="1"/>
</dbReference>
<dbReference type="GO" id="GO:0005524">
    <property type="term" value="F:ATP binding"/>
    <property type="evidence" value="ECO:0007669"/>
    <property type="project" value="UniProtKB-UniRule"/>
</dbReference>
<accession>A0A1Z1MKF6</accession>
<reference evidence="11" key="1">
    <citation type="journal article" date="2017" name="J. Phycol.">
        <title>Analysis of chloroplast genomes and a supermatrix inform reclassification of the Rhodomelaceae (Rhodophyta).</title>
        <authorList>
            <person name="Diaz-Tapia P."/>
            <person name="Maggs C.A."/>
            <person name="West J.A."/>
            <person name="Verbruggen H."/>
        </authorList>
    </citation>
    <scope>NUCLEOTIDE SEQUENCE</scope>
    <source>
        <strain evidence="11">PD1020</strain>
    </source>
</reference>
<evidence type="ECO:0000256" key="9">
    <source>
        <dbReference type="SAM" id="Phobius"/>
    </source>
</evidence>
<evidence type="ECO:0000256" key="4">
    <source>
        <dbReference type="ARBA" id="ARBA00022679"/>
    </source>
</evidence>
<keyword evidence="3 8" id="KW-0028">Amino-acid biosynthesis</keyword>
<organism evidence="11">
    <name type="scientific">Spyridia filamentosa</name>
    <name type="common">Red alga</name>
    <name type="synonym">Fucus filamentosus</name>
    <dbReference type="NCBI Taxonomy" id="196632"/>
    <lineage>
        <taxon>Eukaryota</taxon>
        <taxon>Rhodophyta</taxon>
        <taxon>Florideophyceae</taxon>
        <taxon>Rhodymeniophycidae</taxon>
        <taxon>Ceramiales</taxon>
        <taxon>Spyridiaceae</taxon>
        <taxon>Spyridia</taxon>
    </lineage>
</organism>
<dbReference type="PANTHER" id="PTHR23342:SF0">
    <property type="entry name" value="N-ACETYLGLUTAMATE SYNTHASE, MITOCHONDRIAL"/>
    <property type="match status" value="1"/>
</dbReference>
<dbReference type="GO" id="GO:0003991">
    <property type="term" value="F:acetylglutamate kinase activity"/>
    <property type="evidence" value="ECO:0007669"/>
    <property type="project" value="UniProtKB-UniRule"/>
</dbReference>
<geneLocation type="chloroplast" evidence="11"/>
<feature type="binding site" evidence="8">
    <location>
        <position position="176"/>
    </location>
    <ligand>
        <name>substrate</name>
    </ligand>
</feature>
<dbReference type="CDD" id="cd04250">
    <property type="entry name" value="AAK_NAGK-C"/>
    <property type="match status" value="1"/>
</dbReference>
<dbReference type="UniPathway" id="UPA00068">
    <property type="reaction ID" value="UER00107"/>
</dbReference>
<name>A0A1Z1MKF6_SPYFI</name>
<evidence type="ECO:0000256" key="7">
    <source>
        <dbReference type="ARBA" id="ARBA00022840"/>
    </source>
</evidence>
<keyword evidence="11" id="KW-0150">Chloroplast</keyword>
<evidence type="ECO:0000256" key="6">
    <source>
        <dbReference type="ARBA" id="ARBA00022777"/>
    </source>
</evidence>
<dbReference type="PRINTS" id="PR00474">
    <property type="entry name" value="GLU5KINASE"/>
</dbReference>
<evidence type="ECO:0000256" key="2">
    <source>
        <dbReference type="ARBA" id="ARBA00022571"/>
    </source>
</evidence>
<gene>
    <name evidence="8 11" type="primary">argB</name>
</gene>
<dbReference type="InterPro" id="IPR004662">
    <property type="entry name" value="AcgluKinase_fam"/>
</dbReference>
<dbReference type="RefSeq" id="YP_009397099.1">
    <property type="nucleotide sequence ID" value="NC_035285.1"/>
</dbReference>
<dbReference type="EMBL" id="MF101441">
    <property type="protein sequence ID" value="ARW66285.1"/>
    <property type="molecule type" value="Genomic_DNA"/>
</dbReference>
<dbReference type="AlphaFoldDB" id="A0A1Z1MKF6"/>
<comment type="catalytic activity">
    <reaction evidence="8">
        <text>N-acetyl-L-glutamate + ATP = N-acetyl-L-glutamyl 5-phosphate + ADP</text>
        <dbReference type="Rhea" id="RHEA:14629"/>
        <dbReference type="ChEBI" id="CHEBI:30616"/>
        <dbReference type="ChEBI" id="CHEBI:44337"/>
        <dbReference type="ChEBI" id="CHEBI:57936"/>
        <dbReference type="ChEBI" id="CHEBI:456216"/>
        <dbReference type="EC" id="2.7.2.8"/>
    </reaction>
</comment>
<feature type="site" description="Transition state stabilizer" evidence="8">
    <location>
        <position position="239"/>
    </location>
</feature>
<evidence type="ECO:0000313" key="11">
    <source>
        <dbReference type="EMBL" id="ARW66285.1"/>
    </source>
</evidence>
<dbReference type="GeneID" id="33359399"/>
<evidence type="ECO:0000256" key="3">
    <source>
        <dbReference type="ARBA" id="ARBA00022605"/>
    </source>
</evidence>
<keyword evidence="9" id="KW-0472">Membrane</keyword>
<dbReference type="InterPro" id="IPR036393">
    <property type="entry name" value="AceGlu_kinase-like_sf"/>
</dbReference>
<dbReference type="PANTHER" id="PTHR23342">
    <property type="entry name" value="N-ACETYLGLUTAMATE SYNTHASE"/>
    <property type="match status" value="1"/>
</dbReference>
<dbReference type="SUPFAM" id="SSF53633">
    <property type="entry name" value="Carbamate kinase-like"/>
    <property type="match status" value="1"/>
</dbReference>
<keyword evidence="7 8" id="KW-0067">ATP-binding</keyword>
<keyword evidence="5 8" id="KW-0547">Nucleotide-binding</keyword>
<comment type="function">
    <text evidence="8">Catalyzes the ATP-dependent phosphorylation of N-acetyl-L-glutamate.</text>
</comment>
<dbReference type="EC" id="2.7.2.8" evidence="8"/>
<comment type="pathway">
    <text evidence="1 8">Amino-acid biosynthesis; L-arginine biosynthesis; N(2)-acetyl-L-ornithine from L-glutamate: step 2/4.</text>
</comment>
<dbReference type="InterPro" id="IPR001048">
    <property type="entry name" value="Asp/Glu/Uridylate_kinase"/>
</dbReference>
<comment type="subcellular location">
    <subcellularLocation>
        <location evidence="8">Plastid</location>
        <location evidence="8">Chloroplast</location>
    </subcellularLocation>
</comment>
<evidence type="ECO:0000256" key="8">
    <source>
        <dbReference type="HAMAP-Rule" id="MF_00082"/>
    </source>
</evidence>
<feature type="binding site" evidence="8">
    <location>
        <begin position="61"/>
        <end position="62"/>
    </location>
    <ligand>
        <name>substrate</name>
    </ligand>
</feature>
<comment type="similarity">
    <text evidence="8">Belongs to the acetylglutamate kinase family. ArgB subfamily.</text>
</comment>
<dbReference type="FunFam" id="3.40.1160.10:FF:000004">
    <property type="entry name" value="Acetylglutamate kinase"/>
    <property type="match status" value="1"/>
</dbReference>